<accession>A0A840S2T0</accession>
<evidence type="ECO:0000313" key="3">
    <source>
        <dbReference type="Proteomes" id="UP000554837"/>
    </source>
</evidence>
<keyword evidence="1" id="KW-0812">Transmembrane</keyword>
<organism evidence="2 3">
    <name type="scientific">Inhella inkyongensis</name>
    <dbReference type="NCBI Taxonomy" id="392593"/>
    <lineage>
        <taxon>Bacteria</taxon>
        <taxon>Pseudomonadati</taxon>
        <taxon>Pseudomonadota</taxon>
        <taxon>Betaproteobacteria</taxon>
        <taxon>Burkholderiales</taxon>
        <taxon>Sphaerotilaceae</taxon>
        <taxon>Inhella</taxon>
    </lineage>
</organism>
<keyword evidence="1" id="KW-1133">Transmembrane helix</keyword>
<protein>
    <submittedName>
        <fullName evidence="2">Uncharacterized protein</fullName>
    </submittedName>
</protein>
<dbReference type="RefSeq" id="WP_175423631.1">
    <property type="nucleotide sequence ID" value="NZ_CP040709.1"/>
</dbReference>
<dbReference type="Proteomes" id="UP000554837">
    <property type="component" value="Unassembled WGS sequence"/>
</dbReference>
<feature type="transmembrane region" description="Helical" evidence="1">
    <location>
        <begin position="30"/>
        <end position="51"/>
    </location>
</feature>
<dbReference type="EMBL" id="JACHHO010000001">
    <property type="protein sequence ID" value="MBB5204043.1"/>
    <property type="molecule type" value="Genomic_DNA"/>
</dbReference>
<proteinExistence type="predicted"/>
<comment type="caution">
    <text evidence="2">The sequence shown here is derived from an EMBL/GenBank/DDBJ whole genome shotgun (WGS) entry which is preliminary data.</text>
</comment>
<gene>
    <name evidence="2" type="ORF">HNQ51_001336</name>
</gene>
<keyword evidence="3" id="KW-1185">Reference proteome</keyword>
<evidence type="ECO:0000313" key="2">
    <source>
        <dbReference type="EMBL" id="MBB5204043.1"/>
    </source>
</evidence>
<name>A0A840S2T0_9BURK</name>
<evidence type="ECO:0000256" key="1">
    <source>
        <dbReference type="SAM" id="Phobius"/>
    </source>
</evidence>
<keyword evidence="1" id="KW-0472">Membrane</keyword>
<dbReference type="AlphaFoldDB" id="A0A840S2T0"/>
<sequence>MPLKIRLHPGAPAPSRLRLARAYLAAERRWVLRIGGALLLISLAWALWGLLMPVPIPA</sequence>
<reference evidence="2 3" key="1">
    <citation type="submission" date="2020-08" db="EMBL/GenBank/DDBJ databases">
        <title>Genomic Encyclopedia of Type Strains, Phase IV (KMG-IV): sequencing the most valuable type-strain genomes for metagenomic binning, comparative biology and taxonomic classification.</title>
        <authorList>
            <person name="Goeker M."/>
        </authorList>
    </citation>
    <scope>NUCLEOTIDE SEQUENCE [LARGE SCALE GENOMIC DNA]</scope>
    <source>
        <strain evidence="2 3">DSM 23958</strain>
    </source>
</reference>